<evidence type="ECO:0000313" key="2">
    <source>
        <dbReference type="EMBL" id="KAK1120111.1"/>
    </source>
</evidence>
<dbReference type="Gene3D" id="1.10.630.10">
    <property type="entry name" value="Cytochrome P450"/>
    <property type="match status" value="1"/>
</dbReference>
<dbReference type="EMBL" id="JAHYIQ010000033">
    <property type="protein sequence ID" value="KAK1120111.1"/>
    <property type="molecule type" value="Genomic_DNA"/>
</dbReference>
<name>A0AA40FJP4_9HYME</name>
<reference evidence="2" key="1">
    <citation type="submission" date="2021-10" db="EMBL/GenBank/DDBJ databases">
        <title>Melipona bicolor Genome sequencing and assembly.</title>
        <authorList>
            <person name="Araujo N.S."/>
            <person name="Arias M.C."/>
        </authorList>
    </citation>
    <scope>NUCLEOTIDE SEQUENCE</scope>
    <source>
        <strain evidence="2">USP_2M_L1-L4_2017</strain>
        <tissue evidence="2">Whole body</tissue>
    </source>
</reference>
<dbReference type="GO" id="GO:0020037">
    <property type="term" value="F:heme binding"/>
    <property type="evidence" value="ECO:0007669"/>
    <property type="project" value="InterPro"/>
</dbReference>
<dbReference type="InterPro" id="IPR036396">
    <property type="entry name" value="Cyt_P450_sf"/>
</dbReference>
<keyword evidence="1" id="KW-0503">Monooxygenase</keyword>
<protein>
    <submittedName>
        <fullName evidence="2">Uncharacterized protein</fullName>
    </submittedName>
</protein>
<gene>
    <name evidence="2" type="ORF">K0M31_012835</name>
</gene>
<keyword evidence="1" id="KW-0560">Oxidoreductase</keyword>
<accession>A0AA40FJP4</accession>
<dbReference type="SUPFAM" id="SSF48264">
    <property type="entry name" value="Cytochrome P450"/>
    <property type="match status" value="1"/>
</dbReference>
<evidence type="ECO:0000256" key="1">
    <source>
        <dbReference type="ARBA" id="ARBA00023033"/>
    </source>
</evidence>
<comment type="caution">
    <text evidence="2">The sequence shown here is derived from an EMBL/GenBank/DDBJ whole genome shotgun (WGS) entry which is preliminary data.</text>
</comment>
<evidence type="ECO:0000313" key="3">
    <source>
        <dbReference type="Proteomes" id="UP001177670"/>
    </source>
</evidence>
<dbReference type="GO" id="GO:0016705">
    <property type="term" value="F:oxidoreductase activity, acting on paired donors, with incorporation or reduction of molecular oxygen"/>
    <property type="evidence" value="ECO:0007669"/>
    <property type="project" value="InterPro"/>
</dbReference>
<dbReference type="Proteomes" id="UP001177670">
    <property type="component" value="Unassembled WGS sequence"/>
</dbReference>
<dbReference type="GO" id="GO:0004497">
    <property type="term" value="F:monooxygenase activity"/>
    <property type="evidence" value="ECO:0007669"/>
    <property type="project" value="UniProtKB-KW"/>
</dbReference>
<dbReference type="GO" id="GO:0005506">
    <property type="term" value="F:iron ion binding"/>
    <property type="evidence" value="ECO:0007669"/>
    <property type="project" value="InterPro"/>
</dbReference>
<keyword evidence="3" id="KW-1185">Reference proteome</keyword>
<sequence>MFLFVDNHIAKFFYDQVAETVETKQRISARRSDILQLFMDNNKKREPGKQMTVQDMTNQAFSFFFGRFDTVANLQSGAPVGRESRCSRKAAAGD</sequence>
<organism evidence="2 3">
    <name type="scientific">Melipona bicolor</name>
    <dbReference type="NCBI Taxonomy" id="60889"/>
    <lineage>
        <taxon>Eukaryota</taxon>
        <taxon>Metazoa</taxon>
        <taxon>Ecdysozoa</taxon>
        <taxon>Arthropoda</taxon>
        <taxon>Hexapoda</taxon>
        <taxon>Insecta</taxon>
        <taxon>Pterygota</taxon>
        <taxon>Neoptera</taxon>
        <taxon>Endopterygota</taxon>
        <taxon>Hymenoptera</taxon>
        <taxon>Apocrita</taxon>
        <taxon>Aculeata</taxon>
        <taxon>Apoidea</taxon>
        <taxon>Anthophila</taxon>
        <taxon>Apidae</taxon>
        <taxon>Melipona</taxon>
    </lineage>
</organism>
<dbReference type="AlphaFoldDB" id="A0AA40FJP4"/>
<proteinExistence type="predicted"/>